<name>I2NGE4_NEISI</name>
<evidence type="ECO:0000256" key="1">
    <source>
        <dbReference type="SAM" id="MobiDB-lite"/>
    </source>
</evidence>
<proteinExistence type="predicted"/>
<dbReference type="PATRIC" id="fig|1095748.3.peg.2364"/>
<dbReference type="EMBL" id="AJMT01000186">
    <property type="protein sequence ID" value="EIG24905.1"/>
    <property type="molecule type" value="Genomic_DNA"/>
</dbReference>
<dbReference type="AlphaFoldDB" id="I2NGE4"/>
<evidence type="ECO:0000313" key="3">
    <source>
        <dbReference type="Proteomes" id="UP000004473"/>
    </source>
</evidence>
<accession>I2NGE4</accession>
<organism evidence="2 3">
    <name type="scientific">Neisseria sicca VK64</name>
    <dbReference type="NCBI Taxonomy" id="1095748"/>
    <lineage>
        <taxon>Bacteria</taxon>
        <taxon>Pseudomonadati</taxon>
        <taxon>Pseudomonadota</taxon>
        <taxon>Betaproteobacteria</taxon>
        <taxon>Neisseriales</taxon>
        <taxon>Neisseriaceae</taxon>
        <taxon>Neisseria</taxon>
    </lineage>
</organism>
<feature type="region of interest" description="Disordered" evidence="1">
    <location>
        <begin position="31"/>
        <end position="51"/>
    </location>
</feature>
<sequence>MPTAGWNTTGGSINKAWNDCKRSSEKRFQTTFCHSPPNLKDGANKRKMLTS</sequence>
<reference evidence="2 3" key="1">
    <citation type="submission" date="2012-04" db="EMBL/GenBank/DDBJ databases">
        <authorList>
            <person name="Harkins D.M."/>
            <person name="Madupu R."/>
            <person name="Durkin A.S."/>
            <person name="Torralba M."/>
            <person name="Methe B."/>
            <person name="Sutton G.G."/>
            <person name="Nelson K.E."/>
        </authorList>
    </citation>
    <scope>NUCLEOTIDE SEQUENCE [LARGE SCALE GENOMIC DNA]</scope>
    <source>
        <strain evidence="2 3">VK64</strain>
    </source>
</reference>
<gene>
    <name evidence="2" type="ORF">HMPREF1051_2995</name>
</gene>
<comment type="caution">
    <text evidence="2">The sequence shown here is derived from an EMBL/GenBank/DDBJ whole genome shotgun (WGS) entry which is preliminary data.</text>
</comment>
<evidence type="ECO:0000313" key="2">
    <source>
        <dbReference type="EMBL" id="EIG24905.1"/>
    </source>
</evidence>
<dbReference type="Proteomes" id="UP000004473">
    <property type="component" value="Unassembled WGS sequence"/>
</dbReference>
<protein>
    <submittedName>
        <fullName evidence="2">Uncharacterized protein</fullName>
    </submittedName>
</protein>